<dbReference type="VEuPathDB" id="TriTrypDB:LdCL_300016000"/>
<keyword evidence="2" id="KW-1185">Reference proteome</keyword>
<dbReference type="OrthoDB" id="273048at2759"/>
<gene>
    <name evidence="1" type="ORF">LdCL_300016000</name>
</gene>
<reference evidence="1 2" key="1">
    <citation type="journal article" date="2018" name="Sci. Rep.">
        <title>A complete Leishmania donovani reference genome identifies novel genetic variations associated with virulence.</title>
        <authorList>
            <person name="Lypaczewski P."/>
            <person name="Hoshizaki J."/>
            <person name="Zhang W.-W."/>
            <person name="McCall L.-I."/>
            <person name="Torcivia-Rodriguez J."/>
            <person name="Simonyan V."/>
            <person name="Kaur A."/>
            <person name="Dewar K."/>
            <person name="Matlashewski G."/>
        </authorList>
    </citation>
    <scope>NUCLEOTIDE SEQUENCE [LARGE SCALE GENOMIC DNA]</scope>
    <source>
        <strain evidence="1 2">LdCL</strain>
    </source>
</reference>
<name>A0A3Q8IFQ7_LEIDO</name>
<dbReference type="VEuPathDB" id="TriTrypDB:LDHU3_30.1410"/>
<dbReference type="AlphaFoldDB" id="A0A3Q8IFQ7"/>
<dbReference type="VEuPathDB" id="TriTrypDB:LdBPK_301080.1"/>
<sequence>MLRFTSFDLGRWSSRDFLRGRSKRAGAVHTRHTHGRQGRYKRLSSITSSIRDGRRHASNHMQGGLGLKLGGGLFGLRIPRQHQLSHMSKEEFELEVHGHPNITNPYREHLDEHPDLKSVMMNATVALRLVVLLPKAARRPVQREGGDVQVPEQWSSVVRELKAALGALAASARQALGVVEVHLATLESSVCCRCAPSDAASTPTAVDGKRVEVGPDLETGVARLYRAHCLLRSRLKPTAEATRRHRRPAAFMGAALRASSPTSSSTPPGMFPWSVPSTSFTSSVLASLTKDTAEPSQRVLHRPCREGTLTDACLPSSATTLSAPVTADAAGASKGKGMMELVRECSATEQPLLRLCLRPGAPASKWTHLAVRKDRSDTTAVAGHAAVATRKVLKEDIDLNSEVGVWRLARSSLPELLRWHYCARDPRAHNHDALPHHRRSLPVLLVVDYSTIAEDVGRARAQSTASSRPAATLMPRHLSLELESAGFKLLAESSLLDVAKSLEAWVPARQWVDYVQSCAHAQPRGACRAAPTAQAATS</sequence>
<organism evidence="1 2">
    <name type="scientific">Leishmania donovani</name>
    <dbReference type="NCBI Taxonomy" id="5661"/>
    <lineage>
        <taxon>Eukaryota</taxon>
        <taxon>Discoba</taxon>
        <taxon>Euglenozoa</taxon>
        <taxon>Kinetoplastea</taxon>
        <taxon>Metakinetoplastina</taxon>
        <taxon>Trypanosomatida</taxon>
        <taxon>Trypanosomatidae</taxon>
        <taxon>Leishmaniinae</taxon>
        <taxon>Leishmania</taxon>
    </lineage>
</organism>
<dbReference type="EMBL" id="CP029529">
    <property type="protein sequence ID" value="AYU80905.1"/>
    <property type="molecule type" value="Genomic_DNA"/>
</dbReference>
<proteinExistence type="predicted"/>
<accession>A0A3Q8IFQ7</accession>
<protein>
    <submittedName>
        <fullName evidence="1">Uncharacterized protein</fullName>
    </submittedName>
</protein>
<dbReference type="Proteomes" id="UP000274082">
    <property type="component" value="Chromosome 30"/>
</dbReference>
<evidence type="ECO:0000313" key="2">
    <source>
        <dbReference type="Proteomes" id="UP000274082"/>
    </source>
</evidence>
<evidence type="ECO:0000313" key="1">
    <source>
        <dbReference type="EMBL" id="AYU80905.1"/>
    </source>
</evidence>